<proteinExistence type="predicted"/>
<dbReference type="EMBL" id="JARKIB010000545">
    <property type="protein sequence ID" value="KAJ7700957.1"/>
    <property type="molecule type" value="Genomic_DNA"/>
</dbReference>
<gene>
    <name evidence="2" type="ORF">B0H16DRAFT_1705536</name>
</gene>
<feature type="region of interest" description="Disordered" evidence="1">
    <location>
        <begin position="138"/>
        <end position="162"/>
    </location>
</feature>
<name>A0AAD7GQB3_9AGAR</name>
<evidence type="ECO:0000313" key="3">
    <source>
        <dbReference type="Proteomes" id="UP001215598"/>
    </source>
</evidence>
<keyword evidence="3" id="KW-1185">Reference proteome</keyword>
<evidence type="ECO:0000313" key="2">
    <source>
        <dbReference type="EMBL" id="KAJ7700957.1"/>
    </source>
</evidence>
<evidence type="ECO:0000256" key="1">
    <source>
        <dbReference type="SAM" id="MobiDB-lite"/>
    </source>
</evidence>
<comment type="caution">
    <text evidence="2">The sequence shown here is derived from an EMBL/GenBank/DDBJ whole genome shotgun (WGS) entry which is preliminary data.</text>
</comment>
<feature type="compositionally biased region" description="Basic and acidic residues" evidence="1">
    <location>
        <begin position="229"/>
        <end position="244"/>
    </location>
</feature>
<feature type="region of interest" description="Disordered" evidence="1">
    <location>
        <begin position="229"/>
        <end position="286"/>
    </location>
</feature>
<reference evidence="2" key="1">
    <citation type="submission" date="2023-03" db="EMBL/GenBank/DDBJ databases">
        <title>Massive genome expansion in bonnet fungi (Mycena s.s.) driven by repeated elements and novel gene families across ecological guilds.</title>
        <authorList>
            <consortium name="Lawrence Berkeley National Laboratory"/>
            <person name="Harder C.B."/>
            <person name="Miyauchi S."/>
            <person name="Viragh M."/>
            <person name="Kuo A."/>
            <person name="Thoen E."/>
            <person name="Andreopoulos B."/>
            <person name="Lu D."/>
            <person name="Skrede I."/>
            <person name="Drula E."/>
            <person name="Henrissat B."/>
            <person name="Morin E."/>
            <person name="Kohler A."/>
            <person name="Barry K."/>
            <person name="LaButti K."/>
            <person name="Morin E."/>
            <person name="Salamov A."/>
            <person name="Lipzen A."/>
            <person name="Mereny Z."/>
            <person name="Hegedus B."/>
            <person name="Baldrian P."/>
            <person name="Stursova M."/>
            <person name="Weitz H."/>
            <person name="Taylor A."/>
            <person name="Grigoriev I.V."/>
            <person name="Nagy L.G."/>
            <person name="Martin F."/>
            <person name="Kauserud H."/>
        </authorList>
    </citation>
    <scope>NUCLEOTIDE SEQUENCE</scope>
    <source>
        <strain evidence="2">CBHHK182m</strain>
    </source>
</reference>
<feature type="region of interest" description="Disordered" evidence="1">
    <location>
        <begin position="1"/>
        <end position="31"/>
    </location>
</feature>
<protein>
    <submittedName>
        <fullName evidence="2">Uncharacterized protein</fullName>
    </submittedName>
</protein>
<feature type="compositionally biased region" description="Basic and acidic residues" evidence="1">
    <location>
        <begin position="1"/>
        <end position="22"/>
    </location>
</feature>
<organism evidence="2 3">
    <name type="scientific">Mycena metata</name>
    <dbReference type="NCBI Taxonomy" id="1033252"/>
    <lineage>
        <taxon>Eukaryota</taxon>
        <taxon>Fungi</taxon>
        <taxon>Dikarya</taxon>
        <taxon>Basidiomycota</taxon>
        <taxon>Agaricomycotina</taxon>
        <taxon>Agaricomycetes</taxon>
        <taxon>Agaricomycetidae</taxon>
        <taxon>Agaricales</taxon>
        <taxon>Marasmiineae</taxon>
        <taxon>Mycenaceae</taxon>
        <taxon>Mycena</taxon>
    </lineage>
</organism>
<dbReference type="AlphaFoldDB" id="A0AAD7GQB3"/>
<dbReference type="Proteomes" id="UP001215598">
    <property type="component" value="Unassembled WGS sequence"/>
</dbReference>
<sequence>MHFGGEQREKKADGDVGGERRRTISVTGDGHPARAAPIAWRMETSNGSTVEFGARTRMTRRVFPIAFASHVQALLSCFQNAERNILSVLAKSALIAEAEKALVTSVLSPSINQQWREMCCKITADGDQGYTATIPRTRPNGLVSRRNAHGGRVDAGGRGNPVGQREVAQAAARSEVEFGDETIEPLRFLWCKSALKRIEWKQMKANSSEGCSGEVLEIYKARTNRGLENDTHRSCADCPRDRTPGRSRKRGASLSRRDIERQRRRRSGRKENGNPSHPYLDEGRAGGGIVVGKEEALWQCNRSSIKSDFAAFLLPLIVDELWSTTRRNLMKIVNPFPDCRLTVPDTEELRPVFLSCRLPREGGRTALWHLQ</sequence>
<accession>A0AAD7GQB3</accession>